<dbReference type="Proteomes" id="UP000568839">
    <property type="component" value="Unassembled WGS sequence"/>
</dbReference>
<comment type="similarity">
    <text evidence="5">Belongs to the TatC family.</text>
</comment>
<dbReference type="InterPro" id="IPR002033">
    <property type="entry name" value="TatC"/>
</dbReference>
<keyword evidence="5" id="KW-1003">Cell membrane</keyword>
<keyword evidence="3 5" id="KW-1133">Transmembrane helix</keyword>
<protein>
    <recommendedName>
        <fullName evidence="5">Sec-independent protein translocase protein TatC</fullName>
    </recommendedName>
</protein>
<keyword evidence="5" id="KW-0811">Translocation</keyword>
<feature type="transmembrane region" description="Helical" evidence="5">
    <location>
        <begin position="153"/>
        <end position="182"/>
    </location>
</feature>
<keyword evidence="7" id="KW-1185">Reference proteome</keyword>
<evidence type="ECO:0000313" key="6">
    <source>
        <dbReference type="EMBL" id="MBB6451225.1"/>
    </source>
</evidence>
<feature type="transmembrane region" description="Helical" evidence="5">
    <location>
        <begin position="69"/>
        <end position="88"/>
    </location>
</feature>
<dbReference type="Pfam" id="PF00902">
    <property type="entry name" value="TatC"/>
    <property type="match status" value="1"/>
</dbReference>
<evidence type="ECO:0000256" key="3">
    <source>
        <dbReference type="ARBA" id="ARBA00022989"/>
    </source>
</evidence>
<accession>A0A841Q120</accession>
<feature type="transmembrane region" description="Helical" evidence="5">
    <location>
        <begin position="194"/>
        <end position="211"/>
    </location>
</feature>
<feature type="transmembrane region" description="Helical" evidence="5">
    <location>
        <begin position="217"/>
        <end position="236"/>
    </location>
</feature>
<dbReference type="RefSeq" id="WP_184405283.1">
    <property type="nucleotide sequence ID" value="NZ_JACHHJ010000005.1"/>
</dbReference>
<sequence length="250" mass="28463">MVMASAENTYEERQPAMEHIIVLRAAMIRSLLVYSLFFLTVFILLRFYVDVLTRGHDLVMLGPLDTLRLYFTLAGVLGLGLSAPYLAYEAWRFMKPALDPKEASAMLNYVPAIFLCFIAGLAFGYFVIHPIAFSFLVNLGEVHFDMMITAQEFFSFLMMTTVPSGFLFELPIVLMCLTSFGLLEPYTLAKVRKYAYFGLFCISVLITPPDFLTDILIVVPFIILYEIGIMLSKVVYKRKQEKEEEQASDV</sequence>
<comment type="subunit">
    <text evidence="5">Forms a complex with TatA.</text>
</comment>
<feature type="transmembrane region" description="Helical" evidence="5">
    <location>
        <begin position="31"/>
        <end position="49"/>
    </location>
</feature>
<comment type="function">
    <text evidence="5">Part of the twin-arginine translocation (Tat) system that transports large folded proteins containing a characteristic twin-arginine motif in their signal peptide across membranes.</text>
</comment>
<dbReference type="HAMAP" id="MF_00902">
    <property type="entry name" value="TatC"/>
    <property type="match status" value="1"/>
</dbReference>
<comment type="subcellular location">
    <subcellularLocation>
        <location evidence="5">Cell membrane</location>
        <topology evidence="5">Multi-pass membrane protein</topology>
    </subcellularLocation>
    <subcellularLocation>
        <location evidence="1">Membrane</location>
        <topology evidence="1">Multi-pass membrane protein</topology>
    </subcellularLocation>
</comment>
<gene>
    <name evidence="5" type="primary">tatC</name>
    <name evidence="6" type="ORF">HNR44_003219</name>
</gene>
<keyword evidence="5" id="KW-0653">Protein transport</keyword>
<dbReference type="PRINTS" id="PR01840">
    <property type="entry name" value="TATCFAMILY"/>
</dbReference>
<dbReference type="GO" id="GO:0033281">
    <property type="term" value="C:TAT protein transport complex"/>
    <property type="evidence" value="ECO:0007669"/>
    <property type="project" value="UniProtKB-UniRule"/>
</dbReference>
<name>A0A841Q120_9BACL</name>
<dbReference type="GO" id="GO:0009977">
    <property type="term" value="F:proton motive force dependent protein transmembrane transporter activity"/>
    <property type="evidence" value="ECO:0007669"/>
    <property type="project" value="TreeGrafter"/>
</dbReference>
<evidence type="ECO:0000256" key="1">
    <source>
        <dbReference type="ARBA" id="ARBA00004141"/>
    </source>
</evidence>
<comment type="caution">
    <text evidence="6">The sequence shown here is derived from an EMBL/GenBank/DDBJ whole genome shotgun (WGS) entry which is preliminary data.</text>
</comment>
<reference evidence="6 7" key="1">
    <citation type="submission" date="2020-08" db="EMBL/GenBank/DDBJ databases">
        <title>Genomic Encyclopedia of Type Strains, Phase IV (KMG-IV): sequencing the most valuable type-strain genomes for metagenomic binning, comparative biology and taxonomic classification.</title>
        <authorList>
            <person name="Goeker M."/>
        </authorList>
    </citation>
    <scope>NUCLEOTIDE SEQUENCE [LARGE SCALE GENOMIC DNA]</scope>
    <source>
        <strain evidence="6 7">DSM 21769</strain>
    </source>
</reference>
<feature type="transmembrane region" description="Helical" evidence="5">
    <location>
        <begin position="109"/>
        <end position="133"/>
    </location>
</feature>
<dbReference type="GO" id="GO:0043953">
    <property type="term" value="P:protein transport by the Tat complex"/>
    <property type="evidence" value="ECO:0007669"/>
    <property type="project" value="UniProtKB-UniRule"/>
</dbReference>
<evidence type="ECO:0000256" key="4">
    <source>
        <dbReference type="ARBA" id="ARBA00023136"/>
    </source>
</evidence>
<dbReference type="NCBIfam" id="TIGR00945">
    <property type="entry name" value="tatC"/>
    <property type="match status" value="1"/>
</dbReference>
<dbReference type="EMBL" id="JACHHJ010000005">
    <property type="protein sequence ID" value="MBB6451225.1"/>
    <property type="molecule type" value="Genomic_DNA"/>
</dbReference>
<dbReference type="PANTHER" id="PTHR30371:SF4">
    <property type="entry name" value="SEC-INDEPENDENT PROTEIN TRANSLOCASE PROTEIN TATCD"/>
    <property type="match status" value="1"/>
</dbReference>
<evidence type="ECO:0000313" key="7">
    <source>
        <dbReference type="Proteomes" id="UP000568839"/>
    </source>
</evidence>
<dbReference type="PANTHER" id="PTHR30371">
    <property type="entry name" value="SEC-INDEPENDENT PROTEIN TRANSLOCASE PROTEIN TATC"/>
    <property type="match status" value="1"/>
</dbReference>
<dbReference type="GO" id="GO:0065002">
    <property type="term" value="P:intracellular protein transmembrane transport"/>
    <property type="evidence" value="ECO:0007669"/>
    <property type="project" value="TreeGrafter"/>
</dbReference>
<keyword evidence="2 5" id="KW-0812">Transmembrane</keyword>
<evidence type="ECO:0000256" key="5">
    <source>
        <dbReference type="HAMAP-Rule" id="MF_00902"/>
    </source>
</evidence>
<proteinExistence type="inferred from homology"/>
<organism evidence="6 7">
    <name type="scientific">Geomicrobium halophilum</name>
    <dbReference type="NCBI Taxonomy" id="549000"/>
    <lineage>
        <taxon>Bacteria</taxon>
        <taxon>Bacillati</taxon>
        <taxon>Bacillota</taxon>
        <taxon>Bacilli</taxon>
        <taxon>Bacillales</taxon>
        <taxon>Geomicrobium</taxon>
    </lineage>
</organism>
<keyword evidence="5" id="KW-0813">Transport</keyword>
<dbReference type="AlphaFoldDB" id="A0A841Q120"/>
<evidence type="ECO:0000256" key="2">
    <source>
        <dbReference type="ARBA" id="ARBA00022692"/>
    </source>
</evidence>
<keyword evidence="4 5" id="KW-0472">Membrane</keyword>